<reference evidence="2" key="1">
    <citation type="submission" date="2016-10" db="EMBL/GenBank/DDBJ databases">
        <authorList>
            <person name="Varghese N."/>
            <person name="Submissions S."/>
        </authorList>
    </citation>
    <scope>NUCLEOTIDE SEQUENCE [LARGE SCALE GENOMIC DNA]</scope>
    <source>
        <strain evidence="2">DSM 26894</strain>
    </source>
</reference>
<dbReference type="OrthoDB" id="178184at2"/>
<name>A0A1I6VGH3_9RHOB</name>
<evidence type="ECO:0000313" key="1">
    <source>
        <dbReference type="EMBL" id="SFT12846.1"/>
    </source>
</evidence>
<sequence>MTRVPACQVSPDIQRYAGVANAIYQLSGNQPERTRRGCIYTVDPSLRRCENALSHVSIPYEPLRDGISGAFFAVDPTDATTGIPACRPCLPDNADDDFLDQGLPQSHCRNAYFVAMHVYEMFRRALGRPIAWSFWTADSTPPIRLVPFGIEELNAWYDPALQEVRFGFGAAPSRSDGSDPDDALYRHTALSSDVVAHEITHALLDGLRPGYDLPVNLDVAAFHEAIADIVALMSRFERPAYLQSLLRQSGDELMRHESLVGLAPELGKTLRRSGLRTLDISWTDADPKDGTAQLPRYGPEPTEPHKRGGLLASAVLEAFLHSVARRVDPLMRMTRQANGATHAFLLEEIAKAAARTASHFLTICIRALDYMPPAALIFPDYLRAMVTADRLFSPRDLDGYREELIGAFRRRGIFPEGMTVLSDSTLAWQPPDIGVYPIPGLALGEMRFGATPTLPHSAEELDRQAMALAHAIDADPALCAALGLRDPGISGSHETISPPTITAIRPALRTGPSGIVDFSTIAEITQVRNVHLPETGTTLPLKGGATLVCDFTGKPTYIVRQRVDNADRIAQELDFARSAISRGWLVSEGGKYVVSKKFHRRLCDAAYDFA</sequence>
<dbReference type="AlphaFoldDB" id="A0A1I6VGH3"/>
<dbReference type="RefSeq" id="WP_092428117.1">
    <property type="nucleotide sequence ID" value="NZ_FNCL01000011.1"/>
</dbReference>
<dbReference type="Gene3D" id="3.10.170.10">
    <property type="match status" value="1"/>
</dbReference>
<dbReference type="STRING" id="311180.SAMN04488050_11157"/>
<dbReference type="Proteomes" id="UP000199392">
    <property type="component" value="Unassembled WGS sequence"/>
</dbReference>
<dbReference type="SUPFAM" id="SSF55486">
    <property type="entry name" value="Metalloproteases ('zincins'), catalytic domain"/>
    <property type="match status" value="1"/>
</dbReference>
<dbReference type="EMBL" id="FOZW01000011">
    <property type="protein sequence ID" value="SFT12846.1"/>
    <property type="molecule type" value="Genomic_DNA"/>
</dbReference>
<gene>
    <name evidence="1" type="ORF">SAMN04488050_11157</name>
</gene>
<accession>A0A1I6VGH3</accession>
<keyword evidence="2" id="KW-1185">Reference proteome</keyword>
<organism evidence="1 2">
    <name type="scientific">Alloyangia pacifica</name>
    <dbReference type="NCBI Taxonomy" id="311180"/>
    <lineage>
        <taxon>Bacteria</taxon>
        <taxon>Pseudomonadati</taxon>
        <taxon>Pseudomonadota</taxon>
        <taxon>Alphaproteobacteria</taxon>
        <taxon>Rhodobacterales</taxon>
        <taxon>Roseobacteraceae</taxon>
        <taxon>Alloyangia</taxon>
    </lineage>
</organism>
<proteinExistence type="predicted"/>
<protein>
    <submittedName>
        <fullName evidence="1">Thermolysin metallopeptidase, catalytic domain</fullName>
    </submittedName>
</protein>
<evidence type="ECO:0000313" key="2">
    <source>
        <dbReference type="Proteomes" id="UP000199392"/>
    </source>
</evidence>